<evidence type="ECO:0000256" key="6">
    <source>
        <dbReference type="ARBA" id="ARBA00023136"/>
    </source>
</evidence>
<keyword evidence="3" id="KW-0813">Transport</keyword>
<feature type="transmembrane region" description="Helical" evidence="8">
    <location>
        <begin position="611"/>
        <end position="636"/>
    </location>
</feature>
<dbReference type="Pfam" id="PF13967">
    <property type="entry name" value="RSN1_TM"/>
    <property type="match status" value="1"/>
</dbReference>
<dbReference type="InterPro" id="IPR003864">
    <property type="entry name" value="CSC1/OSCA1-like_7TM"/>
</dbReference>
<keyword evidence="5 8" id="KW-1133">Transmembrane helix</keyword>
<gene>
    <name evidence="12" type="ORF">BCR33DRAFT_769553</name>
</gene>
<evidence type="ECO:0000259" key="10">
    <source>
        <dbReference type="Pfam" id="PF13967"/>
    </source>
</evidence>
<evidence type="ECO:0000256" key="3">
    <source>
        <dbReference type="ARBA" id="ARBA00022448"/>
    </source>
</evidence>
<sequence length="1077" mass="120766">MSSTIPTATISISTITSSQSSTLSPTQTANSTGPFYVADPTVQGTVVLAFVSFLVCLVCIFVYEVLRHHKVFFKLFYTRVEACRKEAPDVPDGWFGWVKTAVMTPESYIVEKVGLDATMFLRFLRMSFIQFLCFMLVVTPILTGINYFSVNPSQSAELLRNQTQFSQLGLYQFSISNIPNGSNVLVAHAVFCCLVTAFTYYTLFSGFKEFAKLSSTYLREDNSHGSGSRPAWRANEALQLRTVLVQNIPKKLRSGPKLTQWFSSLGIGEVEIAILDRTLVSAGIAGTGIGGKHQKKNATVVVGKLIAERTKALNGLEKSFLLWAQNIDYAKKHIHYSKNEKVTVDSVWWHTKQSILKTSTRFLPSGGDGDSSMAMTSTVTQLDEETVQKLRPKVSWYQRRRASPLEKAHSKRSGASNDAIDFYTSHLNKLTAMVRMERVKALEWNVMKEKEDTVEENGSAFVTFKTQRAAQIACQVLLFSSFNRYKMHISLAPAPQDVIWSTISLHPVRRQIQSYIVNIICVSFTFFWVVPAGLTATMTNIEELAKVPSFRPLISKIAENEHLYVFLKTIGPPLVVNIFNVVIPYIFEFLIGLQGLEARSKIETRTLDHYFFFLLFNVLLVFTLSTAVLNMIGTFMENPASIIQVLANTLPNGATFFINYITITCVFFALELLRPAILIWNAFCKYSNLTPRQMHEMNLSTSYLNFGILYPIHILIFIIGLLYSIVAPLILIPATVYFGFGYIVYRHQLLFVYVKEWEAYGRHWSMAFTRIIAGLIIFQITMAGMFALKRAPICSFVPLALIPITVIFHNHCKATFQQRTRLVPLDQLPPPKKQEPVNDTAFVTKGFEPGQEFSLHHLLPKSRNQARNSPSSPRTPNGTLARSPPQQHDAIVVIDEVKIPHSPMICNTHIHVSQDPNESQSQDIDDVVLEPHVVLTPEESLLERYPVSYLNPVFSKPLARPWLPLAVAGWWQLLPRYVSEPELEIPEEVVVTVLQTSSAPELPTTSANDVGGFGGESQDALTAVVSPMGVGVSCSLDSLTNPKLDRLKKKATRRGSMAKGMVVVGMKDEVMRNWICL</sequence>
<dbReference type="STRING" id="329046.A0A1Y2BTA5"/>
<evidence type="ECO:0000259" key="9">
    <source>
        <dbReference type="Pfam" id="PF02714"/>
    </source>
</evidence>
<dbReference type="PANTHER" id="PTHR13018">
    <property type="entry name" value="PROBABLE MEMBRANE PROTEIN DUF221-RELATED"/>
    <property type="match status" value="1"/>
</dbReference>
<feature type="transmembrane region" description="Helical" evidence="8">
    <location>
        <begin position="729"/>
        <end position="746"/>
    </location>
</feature>
<dbReference type="EMBL" id="MCGO01000047">
    <property type="protein sequence ID" value="ORY37990.1"/>
    <property type="molecule type" value="Genomic_DNA"/>
</dbReference>
<dbReference type="AlphaFoldDB" id="A0A1Y2BTA5"/>
<dbReference type="InterPro" id="IPR045122">
    <property type="entry name" value="Csc1-like"/>
</dbReference>
<feature type="transmembrane region" description="Helical" evidence="8">
    <location>
        <begin position="44"/>
        <end position="66"/>
    </location>
</feature>
<feature type="domain" description="CSC1/OSCA1-like cytosolic" evidence="11">
    <location>
        <begin position="304"/>
        <end position="501"/>
    </location>
</feature>
<evidence type="ECO:0000313" key="12">
    <source>
        <dbReference type="EMBL" id="ORY37990.1"/>
    </source>
</evidence>
<feature type="transmembrane region" description="Helical" evidence="8">
    <location>
        <begin position="515"/>
        <end position="534"/>
    </location>
</feature>
<dbReference type="GO" id="GO:0005886">
    <property type="term" value="C:plasma membrane"/>
    <property type="evidence" value="ECO:0007669"/>
    <property type="project" value="TreeGrafter"/>
</dbReference>
<name>A0A1Y2BTA5_9FUNG</name>
<feature type="transmembrane region" description="Helical" evidence="8">
    <location>
        <begin position="570"/>
        <end position="591"/>
    </location>
</feature>
<protein>
    <submittedName>
        <fullName evidence="12">DUF221-domain-containing protein</fullName>
    </submittedName>
</protein>
<dbReference type="PANTHER" id="PTHR13018:SF139">
    <property type="entry name" value="PHOSPHATE METABOLISM PROTEIN 7"/>
    <property type="match status" value="1"/>
</dbReference>
<keyword evidence="6 8" id="KW-0472">Membrane</keyword>
<evidence type="ECO:0000256" key="7">
    <source>
        <dbReference type="SAM" id="MobiDB-lite"/>
    </source>
</evidence>
<dbReference type="Pfam" id="PF14703">
    <property type="entry name" value="PHM7_cyt"/>
    <property type="match status" value="1"/>
</dbReference>
<accession>A0A1Y2BTA5</accession>
<dbReference type="Pfam" id="PF02714">
    <property type="entry name" value="RSN1_7TM"/>
    <property type="match status" value="1"/>
</dbReference>
<comment type="subcellular location">
    <subcellularLocation>
        <location evidence="1">Membrane</location>
        <topology evidence="1">Multi-pass membrane protein</topology>
    </subcellularLocation>
</comment>
<evidence type="ECO:0000313" key="13">
    <source>
        <dbReference type="Proteomes" id="UP000193642"/>
    </source>
</evidence>
<evidence type="ECO:0000256" key="4">
    <source>
        <dbReference type="ARBA" id="ARBA00022692"/>
    </source>
</evidence>
<evidence type="ECO:0000256" key="1">
    <source>
        <dbReference type="ARBA" id="ARBA00004141"/>
    </source>
</evidence>
<feature type="region of interest" description="Disordered" evidence="7">
    <location>
        <begin position="861"/>
        <end position="886"/>
    </location>
</feature>
<evidence type="ECO:0000259" key="11">
    <source>
        <dbReference type="Pfam" id="PF14703"/>
    </source>
</evidence>
<dbReference type="OrthoDB" id="1689567at2759"/>
<feature type="transmembrane region" description="Helical" evidence="8">
    <location>
        <begin position="703"/>
        <end position="723"/>
    </location>
</feature>
<proteinExistence type="inferred from homology"/>
<dbReference type="Proteomes" id="UP000193642">
    <property type="component" value="Unassembled WGS sequence"/>
</dbReference>
<evidence type="ECO:0000256" key="5">
    <source>
        <dbReference type="ARBA" id="ARBA00022989"/>
    </source>
</evidence>
<comment type="caution">
    <text evidence="12">The sequence shown here is derived from an EMBL/GenBank/DDBJ whole genome shotgun (WGS) entry which is preliminary data.</text>
</comment>
<feature type="transmembrane region" description="Helical" evidence="8">
    <location>
        <begin position="185"/>
        <end position="204"/>
    </location>
</feature>
<feature type="transmembrane region" description="Helical" evidence="8">
    <location>
        <begin position="656"/>
        <end position="683"/>
    </location>
</feature>
<evidence type="ECO:0000256" key="2">
    <source>
        <dbReference type="ARBA" id="ARBA00007779"/>
    </source>
</evidence>
<organism evidence="12 13">
    <name type="scientific">Rhizoclosmatium globosum</name>
    <dbReference type="NCBI Taxonomy" id="329046"/>
    <lineage>
        <taxon>Eukaryota</taxon>
        <taxon>Fungi</taxon>
        <taxon>Fungi incertae sedis</taxon>
        <taxon>Chytridiomycota</taxon>
        <taxon>Chytridiomycota incertae sedis</taxon>
        <taxon>Chytridiomycetes</taxon>
        <taxon>Chytridiales</taxon>
        <taxon>Chytriomycetaceae</taxon>
        <taxon>Rhizoclosmatium</taxon>
    </lineage>
</organism>
<feature type="transmembrane region" description="Helical" evidence="8">
    <location>
        <begin position="767"/>
        <end position="788"/>
    </location>
</feature>
<keyword evidence="13" id="KW-1185">Reference proteome</keyword>
<feature type="compositionally biased region" description="Polar residues" evidence="7">
    <location>
        <begin position="862"/>
        <end position="886"/>
    </location>
</feature>
<feature type="transmembrane region" description="Helical" evidence="8">
    <location>
        <begin position="128"/>
        <end position="148"/>
    </location>
</feature>
<feature type="domain" description="CSC1/OSCA1-like N-terminal transmembrane" evidence="10">
    <location>
        <begin position="49"/>
        <end position="204"/>
    </location>
</feature>
<keyword evidence="4 8" id="KW-0812">Transmembrane</keyword>
<comment type="similarity">
    <text evidence="2">Belongs to the CSC1 (TC 1.A.17) family.</text>
</comment>
<evidence type="ECO:0000256" key="8">
    <source>
        <dbReference type="SAM" id="Phobius"/>
    </source>
</evidence>
<reference evidence="12 13" key="1">
    <citation type="submission" date="2016-07" db="EMBL/GenBank/DDBJ databases">
        <title>Pervasive Adenine N6-methylation of Active Genes in Fungi.</title>
        <authorList>
            <consortium name="DOE Joint Genome Institute"/>
            <person name="Mondo S.J."/>
            <person name="Dannebaum R.O."/>
            <person name="Kuo R.C."/>
            <person name="Labutti K."/>
            <person name="Haridas S."/>
            <person name="Kuo A."/>
            <person name="Salamov A."/>
            <person name="Ahrendt S.R."/>
            <person name="Lipzen A."/>
            <person name="Sullivan W."/>
            <person name="Andreopoulos W.B."/>
            <person name="Clum A."/>
            <person name="Lindquist E."/>
            <person name="Daum C."/>
            <person name="Ramamoorthy G.K."/>
            <person name="Gryganskyi A."/>
            <person name="Culley D."/>
            <person name="Magnuson J.K."/>
            <person name="James T.Y."/>
            <person name="O'Malley M.A."/>
            <person name="Stajich J.E."/>
            <person name="Spatafora J.W."/>
            <person name="Visel A."/>
            <person name="Grigoriev I.V."/>
        </authorList>
    </citation>
    <scope>NUCLEOTIDE SEQUENCE [LARGE SCALE GENOMIC DNA]</scope>
    <source>
        <strain evidence="12 13">JEL800</strain>
    </source>
</reference>
<dbReference type="InterPro" id="IPR027815">
    <property type="entry name" value="CSC1/OSCA1-like_cyt"/>
</dbReference>
<dbReference type="InterPro" id="IPR032880">
    <property type="entry name" value="CSC1/OSCA1-like_N"/>
</dbReference>
<dbReference type="GO" id="GO:0005227">
    <property type="term" value="F:calcium-activated cation channel activity"/>
    <property type="evidence" value="ECO:0007669"/>
    <property type="project" value="InterPro"/>
</dbReference>
<feature type="domain" description="CSC1/OSCA1-like 7TM region" evidence="9">
    <location>
        <begin position="514"/>
        <end position="786"/>
    </location>
</feature>